<gene>
    <name evidence="6" type="ORF">PHPALM_20535</name>
</gene>
<evidence type="ECO:0000313" key="7">
    <source>
        <dbReference type="Proteomes" id="UP000237271"/>
    </source>
</evidence>
<comment type="domain">
    <text evidence="5">The RxLR-dEER motif acts to carry the protein into the host cell cytoplasm through binding to cell surface phosphatidylinositol-3-phosphate.</text>
</comment>
<reference evidence="6 7" key="1">
    <citation type="journal article" date="2017" name="Genome Biol. Evol.">
        <title>Phytophthora megakarya and P. palmivora, closely related causal agents of cacao black pod rot, underwent increases in genome sizes and gene numbers by different mechanisms.</title>
        <authorList>
            <person name="Ali S.S."/>
            <person name="Shao J."/>
            <person name="Lary D.J."/>
            <person name="Kronmiller B."/>
            <person name="Shen D."/>
            <person name="Strem M.D."/>
            <person name="Amoako-Attah I."/>
            <person name="Akrofi A.Y."/>
            <person name="Begoude B.A."/>
            <person name="Ten Hoopen G.M."/>
            <person name="Coulibaly K."/>
            <person name="Kebe B.I."/>
            <person name="Melnick R.L."/>
            <person name="Guiltinan M.J."/>
            <person name="Tyler B.M."/>
            <person name="Meinhardt L.W."/>
            <person name="Bailey B.A."/>
        </authorList>
    </citation>
    <scope>NUCLEOTIDE SEQUENCE [LARGE SCALE GENOMIC DNA]</scope>
    <source>
        <strain evidence="7">sbr112.9</strain>
    </source>
</reference>
<dbReference type="EMBL" id="NCKW01011224">
    <property type="protein sequence ID" value="POM64001.1"/>
    <property type="molecule type" value="Genomic_DNA"/>
</dbReference>
<evidence type="ECO:0000256" key="5">
    <source>
        <dbReference type="RuleBase" id="RU367124"/>
    </source>
</evidence>
<keyword evidence="3 5" id="KW-0964">Secreted</keyword>
<accession>A0A2P4XEM2</accession>
<proteinExistence type="inferred from homology"/>
<dbReference type="AlphaFoldDB" id="A0A2P4XEM2"/>
<evidence type="ECO:0000256" key="1">
    <source>
        <dbReference type="ARBA" id="ARBA00004613"/>
    </source>
</evidence>
<comment type="subcellular location">
    <subcellularLocation>
        <location evidence="1 5">Secreted</location>
    </subcellularLocation>
</comment>
<sequence>MRLRYFLLAAGIGLLATSEAFLIEPDTSSKISSNIIDSNRNYEYNNRFLRTGKVTNAGTVKNDEERAISSIQGFLLDKTATKAWLKFFLERGLSVQQVKEQYLAMPSHLSFNQMLEHINWNALVKYQRMKWEHSNGKKVPYAYFGSGYQTEEKTKEMLLAWIVADNSVEKVGKYLGVWGLPKNEQVVHQNWRAFKTYSKWFAEYKQGMKKWQYADFGTGIQSEKKTKEVLTQWAMAGTPLEDVMKSLKLAGLSGSKLENHQNYDALLTYIKYFRELAPIRTANALARARARARASAKVIPISA</sequence>
<evidence type="ECO:0000256" key="3">
    <source>
        <dbReference type="ARBA" id="ARBA00022525"/>
    </source>
</evidence>
<feature type="signal peptide" evidence="5">
    <location>
        <begin position="1"/>
        <end position="20"/>
    </location>
</feature>
<evidence type="ECO:0000313" key="6">
    <source>
        <dbReference type="EMBL" id="POM64001.1"/>
    </source>
</evidence>
<feature type="chain" id="PRO_5044955566" description="RxLR effector protein" evidence="5">
    <location>
        <begin position="21"/>
        <end position="303"/>
    </location>
</feature>
<dbReference type="Proteomes" id="UP000237271">
    <property type="component" value="Unassembled WGS sequence"/>
</dbReference>
<protein>
    <recommendedName>
        <fullName evidence="5">RxLR effector protein</fullName>
    </recommendedName>
</protein>
<organism evidence="6 7">
    <name type="scientific">Phytophthora palmivora</name>
    <dbReference type="NCBI Taxonomy" id="4796"/>
    <lineage>
        <taxon>Eukaryota</taxon>
        <taxon>Sar</taxon>
        <taxon>Stramenopiles</taxon>
        <taxon>Oomycota</taxon>
        <taxon>Peronosporomycetes</taxon>
        <taxon>Peronosporales</taxon>
        <taxon>Peronosporaceae</taxon>
        <taxon>Phytophthora</taxon>
    </lineage>
</organism>
<name>A0A2P4XEM2_9STRA</name>
<comment type="similarity">
    <text evidence="2 5">Belongs to the RxLR effector family.</text>
</comment>
<dbReference type="InterPro" id="IPR031825">
    <property type="entry name" value="RXLR"/>
</dbReference>
<dbReference type="Pfam" id="PF16810">
    <property type="entry name" value="RXLR"/>
    <property type="match status" value="1"/>
</dbReference>
<evidence type="ECO:0000256" key="4">
    <source>
        <dbReference type="ARBA" id="ARBA00022729"/>
    </source>
</evidence>
<dbReference type="OrthoDB" id="124027at2759"/>
<comment type="caution">
    <text evidence="6">The sequence shown here is derived from an EMBL/GenBank/DDBJ whole genome shotgun (WGS) entry which is preliminary data.</text>
</comment>
<keyword evidence="7" id="KW-1185">Reference proteome</keyword>
<evidence type="ECO:0000256" key="2">
    <source>
        <dbReference type="ARBA" id="ARBA00010400"/>
    </source>
</evidence>
<comment type="function">
    <text evidence="5">Effector that suppresses plant defense responses during pathogen infection.</text>
</comment>
<keyword evidence="4 5" id="KW-0732">Signal</keyword>